<dbReference type="EMBL" id="GBXM01107551">
    <property type="protein sequence ID" value="JAH01026.1"/>
    <property type="molecule type" value="Transcribed_RNA"/>
</dbReference>
<sequence>MPPLSHHIRRFMLTRTVRILMECNCGARLRLYHFKNR</sequence>
<organism evidence="1">
    <name type="scientific">Anguilla anguilla</name>
    <name type="common">European freshwater eel</name>
    <name type="synonym">Muraena anguilla</name>
    <dbReference type="NCBI Taxonomy" id="7936"/>
    <lineage>
        <taxon>Eukaryota</taxon>
        <taxon>Metazoa</taxon>
        <taxon>Chordata</taxon>
        <taxon>Craniata</taxon>
        <taxon>Vertebrata</taxon>
        <taxon>Euteleostomi</taxon>
        <taxon>Actinopterygii</taxon>
        <taxon>Neopterygii</taxon>
        <taxon>Teleostei</taxon>
        <taxon>Anguilliformes</taxon>
        <taxon>Anguillidae</taxon>
        <taxon>Anguilla</taxon>
    </lineage>
</organism>
<reference evidence="1" key="2">
    <citation type="journal article" date="2015" name="Fish Shellfish Immunol.">
        <title>Early steps in the European eel (Anguilla anguilla)-Vibrio vulnificus interaction in the gills: Role of the RtxA13 toxin.</title>
        <authorList>
            <person name="Callol A."/>
            <person name="Pajuelo D."/>
            <person name="Ebbesson L."/>
            <person name="Teles M."/>
            <person name="MacKenzie S."/>
            <person name="Amaro C."/>
        </authorList>
    </citation>
    <scope>NUCLEOTIDE SEQUENCE</scope>
</reference>
<accession>A0A0E9P8Q5</accession>
<name>A0A0E9P8Q5_ANGAN</name>
<dbReference type="AlphaFoldDB" id="A0A0E9P8Q5"/>
<protein>
    <submittedName>
        <fullName evidence="1">Uncharacterized protein</fullName>
    </submittedName>
</protein>
<evidence type="ECO:0000313" key="1">
    <source>
        <dbReference type="EMBL" id="JAH01026.1"/>
    </source>
</evidence>
<proteinExistence type="predicted"/>
<reference evidence="1" key="1">
    <citation type="submission" date="2014-11" db="EMBL/GenBank/DDBJ databases">
        <authorList>
            <person name="Amaro Gonzalez C."/>
        </authorList>
    </citation>
    <scope>NUCLEOTIDE SEQUENCE</scope>
</reference>